<accession>A0A8K0CLL2</accession>
<evidence type="ECO:0000313" key="3">
    <source>
        <dbReference type="Proteomes" id="UP000801492"/>
    </source>
</evidence>
<comment type="caution">
    <text evidence="2">The sequence shown here is derived from an EMBL/GenBank/DDBJ whole genome shotgun (WGS) entry which is preliminary data.</text>
</comment>
<gene>
    <name evidence="2" type="ORF">ILUMI_19891</name>
</gene>
<evidence type="ECO:0000256" key="1">
    <source>
        <dbReference type="SAM" id="MobiDB-lite"/>
    </source>
</evidence>
<dbReference type="PANTHER" id="PTHR46409">
    <property type="entry name" value="HTH PSQ-TYPE DOMAIN-CONTAINING PROTEIN"/>
    <property type="match status" value="1"/>
</dbReference>
<dbReference type="PANTHER" id="PTHR46409:SF1">
    <property type="entry name" value="HTH PSQ-TYPE DOMAIN-CONTAINING PROTEIN"/>
    <property type="match status" value="1"/>
</dbReference>
<protein>
    <submittedName>
        <fullName evidence="2">Uncharacterized protein</fullName>
    </submittedName>
</protein>
<sequence>MRSINGVDTKTENFTKREERKQKQLSRERKNVFSDNVNLNCETKDSSYGISYEGEVDNKELNAVPPSDRATAAIASSVIQNLGMITKEDMSLVIDKSKIKREKQKAKKILQEVESVAVVKAIYFDERERNHLVKFGPKHIFKLVQTSIKRNMLLDMSVEERSHRRELAFRRVLKARSEPLKVKFVGTLLTTSIEFEAIDYTELIDWTTCKLSSPPIMESISTESISSFLLTKTLLKFEFLKFPCHAQAVERCVKLVTEFSRRVCGQENRDEFIRSTLLSRSKLPKLEQKSHSKVMKQIENVQSVNL</sequence>
<keyword evidence="3" id="KW-1185">Reference proteome</keyword>
<dbReference type="EMBL" id="VTPC01088185">
    <property type="protein sequence ID" value="KAF2886282.1"/>
    <property type="molecule type" value="Genomic_DNA"/>
</dbReference>
<feature type="compositionally biased region" description="Basic and acidic residues" evidence="1">
    <location>
        <begin position="9"/>
        <end position="29"/>
    </location>
</feature>
<reference evidence="2" key="1">
    <citation type="submission" date="2019-08" db="EMBL/GenBank/DDBJ databases">
        <title>The genome of the North American firefly Photinus pyralis.</title>
        <authorList>
            <consortium name="Photinus pyralis genome working group"/>
            <person name="Fallon T.R."/>
            <person name="Sander Lower S.E."/>
            <person name="Weng J.-K."/>
        </authorList>
    </citation>
    <scope>NUCLEOTIDE SEQUENCE</scope>
    <source>
        <strain evidence="2">TRF0915ILg1</strain>
        <tissue evidence="2">Whole body</tissue>
    </source>
</reference>
<proteinExistence type="predicted"/>
<name>A0A8K0CLL2_IGNLU</name>
<dbReference type="OrthoDB" id="7482667at2759"/>
<dbReference type="AlphaFoldDB" id="A0A8K0CLL2"/>
<evidence type="ECO:0000313" key="2">
    <source>
        <dbReference type="EMBL" id="KAF2886282.1"/>
    </source>
</evidence>
<feature type="region of interest" description="Disordered" evidence="1">
    <location>
        <begin position="1"/>
        <end position="29"/>
    </location>
</feature>
<organism evidence="2 3">
    <name type="scientific">Ignelater luminosus</name>
    <name type="common">Cucubano</name>
    <name type="synonym">Pyrophorus luminosus</name>
    <dbReference type="NCBI Taxonomy" id="2038154"/>
    <lineage>
        <taxon>Eukaryota</taxon>
        <taxon>Metazoa</taxon>
        <taxon>Ecdysozoa</taxon>
        <taxon>Arthropoda</taxon>
        <taxon>Hexapoda</taxon>
        <taxon>Insecta</taxon>
        <taxon>Pterygota</taxon>
        <taxon>Neoptera</taxon>
        <taxon>Endopterygota</taxon>
        <taxon>Coleoptera</taxon>
        <taxon>Polyphaga</taxon>
        <taxon>Elateriformia</taxon>
        <taxon>Elateroidea</taxon>
        <taxon>Elateridae</taxon>
        <taxon>Agrypninae</taxon>
        <taxon>Pyrophorini</taxon>
        <taxon>Ignelater</taxon>
    </lineage>
</organism>
<dbReference type="Proteomes" id="UP000801492">
    <property type="component" value="Unassembled WGS sequence"/>
</dbReference>